<dbReference type="Pfam" id="PF01738">
    <property type="entry name" value="DLH"/>
    <property type="match status" value="1"/>
</dbReference>
<feature type="signal peptide" evidence="1">
    <location>
        <begin position="1"/>
        <end position="31"/>
    </location>
</feature>
<dbReference type="EMBL" id="FNNI01000008">
    <property type="protein sequence ID" value="SDX92125.1"/>
    <property type="molecule type" value="Genomic_DNA"/>
</dbReference>
<protein>
    <submittedName>
        <fullName evidence="3">Dienelactone hydrolase</fullName>
    </submittedName>
</protein>
<dbReference type="PANTHER" id="PTHR22946">
    <property type="entry name" value="DIENELACTONE HYDROLASE DOMAIN-CONTAINING PROTEIN-RELATED"/>
    <property type="match status" value="1"/>
</dbReference>
<dbReference type="AlphaFoldDB" id="A0A1H3FML1"/>
<dbReference type="Proteomes" id="UP000198500">
    <property type="component" value="Unassembled WGS sequence"/>
</dbReference>
<dbReference type="RefSeq" id="WP_092571414.1">
    <property type="nucleotide sequence ID" value="NZ_BMXH01000015.1"/>
</dbReference>
<reference evidence="3 4" key="1">
    <citation type="submission" date="2016-10" db="EMBL/GenBank/DDBJ databases">
        <authorList>
            <person name="de Groot N.N."/>
        </authorList>
    </citation>
    <scope>NUCLEOTIDE SEQUENCE [LARGE SCALE GENOMIC DNA]</scope>
    <source>
        <strain evidence="3 4">DSM 19219</strain>
    </source>
</reference>
<dbReference type="PANTHER" id="PTHR22946:SF0">
    <property type="entry name" value="DIENELACTONE HYDROLASE DOMAIN-CONTAINING PROTEIN"/>
    <property type="match status" value="1"/>
</dbReference>
<keyword evidence="4" id="KW-1185">Reference proteome</keyword>
<keyword evidence="1" id="KW-0732">Signal</keyword>
<dbReference type="GO" id="GO:0016787">
    <property type="term" value="F:hydrolase activity"/>
    <property type="evidence" value="ECO:0007669"/>
    <property type="project" value="UniProtKB-KW"/>
</dbReference>
<proteinExistence type="predicted"/>
<evidence type="ECO:0000313" key="3">
    <source>
        <dbReference type="EMBL" id="SDX92125.1"/>
    </source>
</evidence>
<sequence>MNQEAHSPLFAFLTTPLLGVGCLLLSTGAFANGPNGESVTYEVDDESFQGYYASPEEEAKGTVLIIHDWDGLTEYEQLRAEMLAEQGYAAFAVDLYGKDNRPESMDARKAEMEKLYEDRERMRQLTLAGLEQAREKGVPDNTVIMGYCFGGAVVLEMARSADAEGIHGYTSFHGSLDTPEGQEWPDEIAPILIAHGGADESVTMDDVATLAEELEAADATYEIQVYSGAPHAFTVYDGDRYQERADKKSWSAFLDFLDKTL</sequence>
<feature type="chain" id="PRO_5011518861" evidence="1">
    <location>
        <begin position="32"/>
        <end position="261"/>
    </location>
</feature>
<dbReference type="OrthoDB" id="9787933at2"/>
<evidence type="ECO:0000259" key="2">
    <source>
        <dbReference type="Pfam" id="PF01738"/>
    </source>
</evidence>
<evidence type="ECO:0000313" key="4">
    <source>
        <dbReference type="Proteomes" id="UP000198500"/>
    </source>
</evidence>
<dbReference type="Gene3D" id="3.40.50.1820">
    <property type="entry name" value="alpha/beta hydrolase"/>
    <property type="match status" value="1"/>
</dbReference>
<feature type="domain" description="Dienelactone hydrolase" evidence="2">
    <location>
        <begin position="48"/>
        <end position="259"/>
    </location>
</feature>
<dbReference type="InterPro" id="IPR050261">
    <property type="entry name" value="FrsA_esterase"/>
</dbReference>
<evidence type="ECO:0000256" key="1">
    <source>
        <dbReference type="SAM" id="SignalP"/>
    </source>
</evidence>
<organism evidence="3 4">
    <name type="scientific">Aidingimonas halophila</name>
    <dbReference type="NCBI Taxonomy" id="574349"/>
    <lineage>
        <taxon>Bacteria</taxon>
        <taxon>Pseudomonadati</taxon>
        <taxon>Pseudomonadota</taxon>
        <taxon>Gammaproteobacteria</taxon>
        <taxon>Oceanospirillales</taxon>
        <taxon>Halomonadaceae</taxon>
        <taxon>Aidingimonas</taxon>
    </lineage>
</organism>
<keyword evidence="3" id="KW-0378">Hydrolase</keyword>
<dbReference type="STRING" id="574349.SAMN05443545_10883"/>
<gene>
    <name evidence="3" type="ORF">SAMN05443545_10883</name>
</gene>
<dbReference type="SUPFAM" id="SSF53474">
    <property type="entry name" value="alpha/beta-Hydrolases"/>
    <property type="match status" value="1"/>
</dbReference>
<name>A0A1H3FML1_9GAMM</name>
<dbReference type="InterPro" id="IPR029058">
    <property type="entry name" value="AB_hydrolase_fold"/>
</dbReference>
<dbReference type="InterPro" id="IPR002925">
    <property type="entry name" value="Dienelactn_hydro"/>
</dbReference>
<accession>A0A1H3FML1</accession>